<organism evidence="1 2">
    <name type="scientific">Funneliformis geosporum</name>
    <dbReference type="NCBI Taxonomy" id="1117311"/>
    <lineage>
        <taxon>Eukaryota</taxon>
        <taxon>Fungi</taxon>
        <taxon>Fungi incertae sedis</taxon>
        <taxon>Mucoromycota</taxon>
        <taxon>Glomeromycotina</taxon>
        <taxon>Glomeromycetes</taxon>
        <taxon>Glomerales</taxon>
        <taxon>Glomeraceae</taxon>
        <taxon>Funneliformis</taxon>
    </lineage>
</organism>
<accession>A0A9W4XAK6</accession>
<reference evidence="1" key="1">
    <citation type="submission" date="2022-08" db="EMBL/GenBank/DDBJ databases">
        <authorList>
            <person name="Kallberg Y."/>
            <person name="Tangrot J."/>
            <person name="Rosling A."/>
        </authorList>
    </citation>
    <scope>NUCLEOTIDE SEQUENCE</scope>
    <source>
        <strain evidence="1">Wild A</strain>
    </source>
</reference>
<evidence type="ECO:0000313" key="1">
    <source>
        <dbReference type="EMBL" id="CAI2197993.1"/>
    </source>
</evidence>
<feature type="non-terminal residue" evidence="1">
    <location>
        <position position="105"/>
    </location>
</feature>
<dbReference type="Gene3D" id="1.10.287.690">
    <property type="entry name" value="Helix hairpin bin"/>
    <property type="match status" value="1"/>
</dbReference>
<proteinExistence type="predicted"/>
<keyword evidence="2" id="KW-1185">Reference proteome</keyword>
<name>A0A9W4XAK6_9GLOM</name>
<dbReference type="EMBL" id="CAMKVN010017577">
    <property type="protein sequence ID" value="CAI2197993.1"/>
    <property type="molecule type" value="Genomic_DNA"/>
</dbReference>
<dbReference type="OrthoDB" id="2414538at2759"/>
<gene>
    <name evidence="1" type="ORF">FWILDA_LOCUS18352</name>
</gene>
<evidence type="ECO:0000313" key="2">
    <source>
        <dbReference type="Proteomes" id="UP001153678"/>
    </source>
</evidence>
<comment type="caution">
    <text evidence="1">The sequence shown here is derived from an EMBL/GenBank/DDBJ whole genome shotgun (WGS) entry which is preliminary data.</text>
</comment>
<dbReference type="AlphaFoldDB" id="A0A9W4XAK6"/>
<feature type="non-terminal residue" evidence="1">
    <location>
        <position position="1"/>
    </location>
</feature>
<protein>
    <submittedName>
        <fullName evidence="1">16559_t:CDS:1</fullName>
    </submittedName>
</protein>
<dbReference type="Proteomes" id="UP001153678">
    <property type="component" value="Unassembled WGS sequence"/>
</dbReference>
<sequence length="105" mass="11915">IKVRKPLSADAWQEGILISIILCEQMETGKYPEAYIFPLHAKSLNESGLKEELEKKISLTEAKSEVIIDALKSEYFSVFFNDAYLDAQQLALKVYMNSFYSEAGN</sequence>